<dbReference type="EMBL" id="CM000837">
    <property type="protein sequence ID" value="KRH62123.1"/>
    <property type="molecule type" value="Genomic_DNA"/>
</dbReference>
<gene>
    <name evidence="2" type="ORF">GLYMA_04G087600</name>
</gene>
<reference evidence="2 3" key="1">
    <citation type="journal article" date="2010" name="Nature">
        <title>Genome sequence of the palaeopolyploid soybean.</title>
        <authorList>
            <person name="Schmutz J."/>
            <person name="Cannon S.B."/>
            <person name="Schlueter J."/>
            <person name="Ma J."/>
            <person name="Mitros T."/>
            <person name="Nelson W."/>
            <person name="Hyten D.L."/>
            <person name="Song Q."/>
            <person name="Thelen J.J."/>
            <person name="Cheng J."/>
            <person name="Xu D."/>
            <person name="Hellsten U."/>
            <person name="May G.D."/>
            <person name="Yu Y."/>
            <person name="Sakurai T."/>
            <person name="Umezawa T."/>
            <person name="Bhattacharyya M.K."/>
            <person name="Sandhu D."/>
            <person name="Valliyodan B."/>
            <person name="Lindquist E."/>
            <person name="Peto M."/>
            <person name="Grant D."/>
            <person name="Shu S."/>
            <person name="Goodstein D."/>
            <person name="Barry K."/>
            <person name="Futrell-Griggs M."/>
            <person name="Abernathy B."/>
            <person name="Du J."/>
            <person name="Tian Z."/>
            <person name="Zhu L."/>
            <person name="Gill N."/>
            <person name="Joshi T."/>
            <person name="Libault M."/>
            <person name="Sethuraman A."/>
            <person name="Zhang X.-C."/>
            <person name="Shinozaki K."/>
            <person name="Nguyen H.T."/>
            <person name="Wing R.A."/>
            <person name="Cregan P."/>
            <person name="Specht J."/>
            <person name="Grimwood J."/>
            <person name="Rokhsar D."/>
            <person name="Stacey G."/>
            <person name="Shoemaker R.C."/>
            <person name="Jackson S.A."/>
        </authorList>
    </citation>
    <scope>NUCLEOTIDE SEQUENCE</scope>
    <source>
        <strain evidence="3">cv. Williams 82</strain>
        <tissue evidence="2">Callus</tissue>
    </source>
</reference>
<sequence length="146" mass="17130">MLKQLSNRNQRTKGFKYSLDEERSAKRFENLKAGLETKKLGRKGLQPWTNYKPYELMDDTEENEHERDDVVVIHDGDKVEEEKSEEVEDLIDEQDKEKEEQNEDEEGEDMGKQMEGLMSLLEDEGEEDTHATTEKHNKEKVHPGFS</sequence>
<keyword evidence="4" id="KW-1185">Reference proteome</keyword>
<dbReference type="EnsemblPlants" id="KRH62123">
    <property type="protein sequence ID" value="KRH62123"/>
    <property type="gene ID" value="GLYMA_04G087600"/>
</dbReference>
<feature type="compositionally biased region" description="Acidic residues" evidence="1">
    <location>
        <begin position="82"/>
        <end position="92"/>
    </location>
</feature>
<feature type="compositionally biased region" description="Basic and acidic residues" evidence="1">
    <location>
        <begin position="64"/>
        <end position="81"/>
    </location>
</feature>
<reference evidence="2" key="3">
    <citation type="submission" date="2018-07" db="EMBL/GenBank/DDBJ databases">
        <title>WGS assembly of Glycine max.</title>
        <authorList>
            <person name="Schmutz J."/>
            <person name="Cannon S."/>
            <person name="Schlueter J."/>
            <person name="Ma J."/>
            <person name="Mitros T."/>
            <person name="Nelson W."/>
            <person name="Hyten D."/>
            <person name="Song Q."/>
            <person name="Thelen J."/>
            <person name="Cheng J."/>
            <person name="Xu D."/>
            <person name="Hellsten U."/>
            <person name="May G."/>
            <person name="Yu Y."/>
            <person name="Sakurai T."/>
            <person name="Umezawa T."/>
            <person name="Bhattacharyya M."/>
            <person name="Sandhu D."/>
            <person name="Valliyodan B."/>
            <person name="Lindquist E."/>
            <person name="Peto M."/>
            <person name="Grant D."/>
            <person name="Shu S."/>
            <person name="Goodstein D."/>
            <person name="Barry K."/>
            <person name="Futrell-Griggs M."/>
            <person name="Abernathy B."/>
            <person name="Du J."/>
            <person name="Tian Z."/>
            <person name="Zhu L."/>
            <person name="Gill N."/>
            <person name="Joshi T."/>
            <person name="Libault M."/>
            <person name="Sethuraman A."/>
            <person name="Zhang X."/>
            <person name="Shinozaki K."/>
            <person name="Nguyen H."/>
            <person name="Wing R."/>
            <person name="Cregan P."/>
            <person name="Specht J."/>
            <person name="Grimwood J."/>
            <person name="Rokhsar D."/>
            <person name="Stacey G."/>
            <person name="Shoemaker R."/>
            <person name="Jackson S."/>
        </authorList>
    </citation>
    <scope>NUCLEOTIDE SEQUENCE</scope>
    <source>
        <tissue evidence="2">Callus</tissue>
    </source>
</reference>
<dbReference type="Gramene" id="KRH62123">
    <property type="protein sequence ID" value="KRH62123"/>
    <property type="gene ID" value="GLYMA_04G087600"/>
</dbReference>
<evidence type="ECO:0000313" key="4">
    <source>
        <dbReference type="Proteomes" id="UP000008827"/>
    </source>
</evidence>
<evidence type="ECO:0000256" key="1">
    <source>
        <dbReference type="SAM" id="MobiDB-lite"/>
    </source>
</evidence>
<evidence type="ECO:0000313" key="2">
    <source>
        <dbReference type="EMBL" id="KRH62123.1"/>
    </source>
</evidence>
<proteinExistence type="predicted"/>
<dbReference type="Proteomes" id="UP000008827">
    <property type="component" value="Chromosome 4"/>
</dbReference>
<feature type="compositionally biased region" description="Basic and acidic residues" evidence="1">
    <location>
        <begin position="128"/>
        <end position="146"/>
    </location>
</feature>
<dbReference type="InParanoid" id="A0A0R0KC21"/>
<name>A0A0R0KC21_SOYBN</name>
<feature type="region of interest" description="Disordered" evidence="1">
    <location>
        <begin position="57"/>
        <end position="146"/>
    </location>
</feature>
<dbReference type="OMA" id="YKPYELM"/>
<accession>A0A0R0KC21</accession>
<organism evidence="2">
    <name type="scientific">Glycine max</name>
    <name type="common">Soybean</name>
    <name type="synonym">Glycine hispida</name>
    <dbReference type="NCBI Taxonomy" id="3847"/>
    <lineage>
        <taxon>Eukaryota</taxon>
        <taxon>Viridiplantae</taxon>
        <taxon>Streptophyta</taxon>
        <taxon>Embryophyta</taxon>
        <taxon>Tracheophyta</taxon>
        <taxon>Spermatophyta</taxon>
        <taxon>Magnoliopsida</taxon>
        <taxon>eudicotyledons</taxon>
        <taxon>Gunneridae</taxon>
        <taxon>Pentapetalae</taxon>
        <taxon>rosids</taxon>
        <taxon>fabids</taxon>
        <taxon>Fabales</taxon>
        <taxon>Fabaceae</taxon>
        <taxon>Papilionoideae</taxon>
        <taxon>50 kb inversion clade</taxon>
        <taxon>NPAAA clade</taxon>
        <taxon>indigoferoid/millettioid clade</taxon>
        <taxon>Phaseoleae</taxon>
        <taxon>Glycine</taxon>
        <taxon>Glycine subgen. Soja</taxon>
    </lineage>
</organism>
<protein>
    <submittedName>
        <fullName evidence="2 3">Uncharacterized protein</fullName>
    </submittedName>
</protein>
<reference evidence="3" key="2">
    <citation type="submission" date="2018-02" db="UniProtKB">
        <authorList>
            <consortium name="EnsemblPlants"/>
        </authorList>
    </citation>
    <scope>IDENTIFICATION</scope>
    <source>
        <strain evidence="3">Williams 82</strain>
    </source>
</reference>
<dbReference type="AlphaFoldDB" id="A0A0R0KC21"/>
<evidence type="ECO:0000313" key="3">
    <source>
        <dbReference type="EnsemblPlants" id="KRH62123"/>
    </source>
</evidence>